<reference evidence="5 6" key="1">
    <citation type="submission" date="2018-11" db="EMBL/GenBank/DDBJ databases">
        <authorList>
            <consortium name="Pathogen Informatics"/>
        </authorList>
    </citation>
    <scope>NUCLEOTIDE SEQUENCE [LARGE SCALE GENOMIC DNA]</scope>
</reference>
<dbReference type="InterPro" id="IPR017441">
    <property type="entry name" value="Protein_kinase_ATP_BS"/>
</dbReference>
<gene>
    <name evidence="5" type="ORF">HPBE_LOCUS11148</name>
</gene>
<dbReference type="InterPro" id="IPR000719">
    <property type="entry name" value="Prot_kinase_dom"/>
</dbReference>
<dbReference type="InterPro" id="IPR020635">
    <property type="entry name" value="Tyr_kinase_cat_dom"/>
</dbReference>
<dbReference type="AlphaFoldDB" id="A0A3P8CTA5"/>
<keyword evidence="6" id="KW-1185">Reference proteome</keyword>
<dbReference type="OrthoDB" id="5863201at2759"/>
<name>A0A3P8CTA5_HELPZ</name>
<accession>A0A3P8CTA5</accession>
<feature type="domain" description="Protein kinase" evidence="4">
    <location>
        <begin position="33"/>
        <end position="242"/>
    </location>
</feature>
<protein>
    <submittedName>
        <fullName evidence="7">Protein kinase domain-containing protein</fullName>
    </submittedName>
</protein>
<evidence type="ECO:0000256" key="2">
    <source>
        <dbReference type="ARBA" id="ARBA00022840"/>
    </source>
</evidence>
<dbReference type="Gene3D" id="3.30.200.20">
    <property type="entry name" value="Phosphorylase Kinase, domain 1"/>
    <property type="match status" value="1"/>
</dbReference>
<dbReference type="SUPFAM" id="SSF56112">
    <property type="entry name" value="Protein kinase-like (PK-like)"/>
    <property type="match status" value="1"/>
</dbReference>
<dbReference type="PROSITE" id="PS50011">
    <property type="entry name" value="PROTEIN_KINASE_DOM"/>
    <property type="match status" value="1"/>
</dbReference>
<feature type="binding site" evidence="3">
    <location>
        <position position="66"/>
    </location>
    <ligand>
        <name>ATP</name>
        <dbReference type="ChEBI" id="CHEBI:30616"/>
    </ligand>
</feature>
<dbReference type="InterPro" id="IPR008266">
    <property type="entry name" value="Tyr_kinase_AS"/>
</dbReference>
<dbReference type="SMART" id="SM00219">
    <property type="entry name" value="TyrKc"/>
    <property type="match status" value="1"/>
</dbReference>
<dbReference type="Gene3D" id="1.10.510.10">
    <property type="entry name" value="Transferase(Phosphotransferase) domain 1"/>
    <property type="match status" value="1"/>
</dbReference>
<dbReference type="PROSITE" id="PS00109">
    <property type="entry name" value="PROTEIN_KINASE_TYR"/>
    <property type="match status" value="1"/>
</dbReference>
<dbReference type="GO" id="GO:0005524">
    <property type="term" value="F:ATP binding"/>
    <property type="evidence" value="ECO:0007669"/>
    <property type="project" value="UniProtKB-UniRule"/>
</dbReference>
<evidence type="ECO:0000313" key="6">
    <source>
        <dbReference type="Proteomes" id="UP000050761"/>
    </source>
</evidence>
<dbReference type="GO" id="GO:0004713">
    <property type="term" value="F:protein tyrosine kinase activity"/>
    <property type="evidence" value="ECO:0007669"/>
    <property type="project" value="InterPro"/>
</dbReference>
<dbReference type="PANTHER" id="PTHR24418">
    <property type="entry name" value="TYROSINE-PROTEIN KINASE"/>
    <property type="match status" value="1"/>
</dbReference>
<evidence type="ECO:0000313" key="7">
    <source>
        <dbReference type="WBParaSite" id="HPBE_0001114701-mRNA-1"/>
    </source>
</evidence>
<organism evidence="5">
    <name type="scientific">Heligmosomoides polygyrus</name>
    <name type="common">Parasitic roundworm</name>
    <dbReference type="NCBI Taxonomy" id="6339"/>
    <lineage>
        <taxon>Eukaryota</taxon>
        <taxon>Metazoa</taxon>
        <taxon>Ecdysozoa</taxon>
        <taxon>Nematoda</taxon>
        <taxon>Chromadorea</taxon>
        <taxon>Rhabditida</taxon>
        <taxon>Rhabditina</taxon>
        <taxon>Rhabditomorpha</taxon>
        <taxon>Strongyloidea</taxon>
        <taxon>Heligmosomidae</taxon>
        <taxon>Heligmosomoides</taxon>
    </lineage>
</organism>
<dbReference type="InterPro" id="IPR001245">
    <property type="entry name" value="Ser-Thr/Tyr_kinase_cat_dom"/>
</dbReference>
<proteinExistence type="predicted"/>
<evidence type="ECO:0000313" key="5">
    <source>
        <dbReference type="EMBL" id="VDO87615.1"/>
    </source>
</evidence>
<keyword evidence="2 3" id="KW-0067">ATP-binding</keyword>
<evidence type="ECO:0000256" key="1">
    <source>
        <dbReference type="ARBA" id="ARBA00022741"/>
    </source>
</evidence>
<reference evidence="7" key="2">
    <citation type="submission" date="2019-09" db="UniProtKB">
        <authorList>
            <consortium name="WormBaseParasite"/>
        </authorList>
    </citation>
    <scope>IDENTIFICATION</scope>
</reference>
<dbReference type="PRINTS" id="PR00109">
    <property type="entry name" value="TYRKINASE"/>
</dbReference>
<evidence type="ECO:0000256" key="3">
    <source>
        <dbReference type="PROSITE-ProRule" id="PRU10141"/>
    </source>
</evidence>
<dbReference type="EMBL" id="UZAH01026999">
    <property type="protein sequence ID" value="VDO87615.1"/>
    <property type="molecule type" value="Genomic_DNA"/>
</dbReference>
<dbReference type="Proteomes" id="UP000050761">
    <property type="component" value="Unassembled WGS sequence"/>
</dbReference>
<keyword evidence="1 3" id="KW-0547">Nucleotide-binding</keyword>
<dbReference type="InterPro" id="IPR050198">
    <property type="entry name" value="Non-receptor_tyrosine_kinases"/>
</dbReference>
<dbReference type="PROSITE" id="PS00107">
    <property type="entry name" value="PROTEIN_KINASE_ATP"/>
    <property type="match status" value="1"/>
</dbReference>
<evidence type="ECO:0000259" key="4">
    <source>
        <dbReference type="PROSITE" id="PS50011"/>
    </source>
</evidence>
<dbReference type="InterPro" id="IPR011009">
    <property type="entry name" value="Kinase-like_dom_sf"/>
</dbReference>
<sequence>MRFHYSTKTPINEGIKLENPIQKQPWELTSDKITVQTKIGAGAFGEVFEGTLSQGPNKPPLKVAIKMTKVNDQNKAKIDEMYKEARLMRQYKHKNVVTFHGIVIKSAENAMVVMELVPMKTKVGYATDLAVGLVYLHSKGCMHRDVACRNCLLDIKNNIVKITDFGLSKQGESYKIPDNEPLPIRWQAPEVIKTRIYTAKCDVYSYAITVWEIFHNAETPFTGIDNKTIKEKVGAYSQLMNN</sequence>
<dbReference type="WBParaSite" id="HPBE_0001114701-mRNA-1">
    <property type="protein sequence ID" value="HPBE_0001114701-mRNA-1"/>
    <property type="gene ID" value="HPBE_0001114701"/>
</dbReference>
<dbReference type="Pfam" id="PF07714">
    <property type="entry name" value="PK_Tyr_Ser-Thr"/>
    <property type="match status" value="1"/>
</dbReference>